<dbReference type="Pfam" id="PF05685">
    <property type="entry name" value="Uma2"/>
    <property type="match status" value="1"/>
</dbReference>
<dbReference type="PANTHER" id="PTHR35400:SF3">
    <property type="entry name" value="SLL1072 PROTEIN"/>
    <property type="match status" value="1"/>
</dbReference>
<dbReference type="GO" id="GO:0004519">
    <property type="term" value="F:endonuclease activity"/>
    <property type="evidence" value="ECO:0007669"/>
    <property type="project" value="UniProtKB-KW"/>
</dbReference>
<keyword evidence="2" id="KW-0540">Nuclease</keyword>
<keyword evidence="2" id="KW-0378">Hydrolase</keyword>
<keyword evidence="2" id="KW-0255">Endonuclease</keyword>
<dbReference type="InterPro" id="IPR011335">
    <property type="entry name" value="Restrct_endonuc-II-like"/>
</dbReference>
<dbReference type="AlphaFoldDB" id="A0A516NVB6"/>
<protein>
    <submittedName>
        <fullName evidence="2">Uma2 family endonuclease</fullName>
    </submittedName>
</protein>
<evidence type="ECO:0000259" key="1">
    <source>
        <dbReference type="Pfam" id="PF05685"/>
    </source>
</evidence>
<dbReference type="CDD" id="cd06260">
    <property type="entry name" value="DUF820-like"/>
    <property type="match status" value="1"/>
</dbReference>
<dbReference type="InterPro" id="IPR012296">
    <property type="entry name" value="Nuclease_put_TT1808"/>
</dbReference>
<dbReference type="Proteomes" id="UP000317039">
    <property type="component" value="Chromosome"/>
</dbReference>
<evidence type="ECO:0000313" key="3">
    <source>
        <dbReference type="Proteomes" id="UP000317039"/>
    </source>
</evidence>
<dbReference type="KEGG" id="nod:FOH10_33210"/>
<accession>A0A516NVB6</accession>
<name>A0A516NVB6_9NOCA</name>
<dbReference type="PANTHER" id="PTHR35400">
    <property type="entry name" value="SLR1083 PROTEIN"/>
    <property type="match status" value="1"/>
</dbReference>
<feature type="domain" description="Putative restriction endonuclease" evidence="1">
    <location>
        <begin position="44"/>
        <end position="192"/>
    </location>
</feature>
<evidence type="ECO:0000313" key="2">
    <source>
        <dbReference type="EMBL" id="QDP82860.1"/>
    </source>
</evidence>
<dbReference type="EMBL" id="CP041695">
    <property type="protein sequence ID" value="QDP82860.1"/>
    <property type="molecule type" value="Genomic_DNA"/>
</dbReference>
<dbReference type="SUPFAM" id="SSF52980">
    <property type="entry name" value="Restriction endonuclease-like"/>
    <property type="match status" value="1"/>
</dbReference>
<sequence>MPGGCRAWKTGTMRRSRSAEAVKMVGAWPDHLLTIDEWSSLRTGDLFCELVEGVPVVAPQPPRHQLAVWRLAAQLEPALPAPLAALARIELVVEERFPATVRIPDVLVVGGAAGAAHATRVRPSDVLAAVEIAAPGSRRVDRVLKYAEYESVGIEHYWLLDTEGPVRLRAFALRDGRYEPVGEHSGQVTLDLAGHRLPLDLDALTALRSLS</sequence>
<dbReference type="Gene3D" id="3.90.1570.10">
    <property type="entry name" value="tt1808, chain A"/>
    <property type="match status" value="1"/>
</dbReference>
<gene>
    <name evidence="2" type="ORF">FOH10_33210</name>
</gene>
<dbReference type="InterPro" id="IPR008538">
    <property type="entry name" value="Uma2"/>
</dbReference>
<organism evidence="2 3">
    <name type="scientific">Nocardia otitidiscaviarum</name>
    <dbReference type="NCBI Taxonomy" id="1823"/>
    <lineage>
        <taxon>Bacteria</taxon>
        <taxon>Bacillati</taxon>
        <taxon>Actinomycetota</taxon>
        <taxon>Actinomycetes</taxon>
        <taxon>Mycobacteriales</taxon>
        <taxon>Nocardiaceae</taxon>
        <taxon>Nocardia</taxon>
    </lineage>
</organism>
<reference evidence="2 3" key="1">
    <citation type="submission" date="2019-07" db="EMBL/GenBank/DDBJ databases">
        <title>Complete Genome Sequence and Methylome Analysis of Nocardia otitidis-caviarum NEB252.</title>
        <authorList>
            <person name="Fomenkov A."/>
            <person name="Anton B.P."/>
            <person name="Vincze T."/>
            <person name="Roberts R.J."/>
        </authorList>
    </citation>
    <scope>NUCLEOTIDE SEQUENCE [LARGE SCALE GENOMIC DNA]</scope>
    <source>
        <strain evidence="2 3">NEB252</strain>
    </source>
</reference>
<proteinExistence type="predicted"/>